<name>A0ACB7SG52_HYAAI</name>
<accession>A0ACB7SG52</accession>
<dbReference type="Proteomes" id="UP000821845">
    <property type="component" value="Chromosome 4"/>
</dbReference>
<reference evidence="1" key="1">
    <citation type="submission" date="2020-05" db="EMBL/GenBank/DDBJ databases">
        <title>Large-scale comparative analyses of tick genomes elucidate their genetic diversity and vector capacities.</title>
        <authorList>
            <person name="Jia N."/>
            <person name="Wang J."/>
            <person name="Shi W."/>
            <person name="Du L."/>
            <person name="Sun Y."/>
            <person name="Zhan W."/>
            <person name="Jiang J."/>
            <person name="Wang Q."/>
            <person name="Zhang B."/>
            <person name="Ji P."/>
            <person name="Sakyi L.B."/>
            <person name="Cui X."/>
            <person name="Yuan T."/>
            <person name="Jiang B."/>
            <person name="Yang W."/>
            <person name="Lam T.T.-Y."/>
            <person name="Chang Q."/>
            <person name="Ding S."/>
            <person name="Wang X."/>
            <person name="Zhu J."/>
            <person name="Ruan X."/>
            <person name="Zhao L."/>
            <person name="Wei J."/>
            <person name="Que T."/>
            <person name="Du C."/>
            <person name="Cheng J."/>
            <person name="Dai P."/>
            <person name="Han X."/>
            <person name="Huang E."/>
            <person name="Gao Y."/>
            <person name="Liu J."/>
            <person name="Shao H."/>
            <person name="Ye R."/>
            <person name="Li L."/>
            <person name="Wei W."/>
            <person name="Wang X."/>
            <person name="Wang C."/>
            <person name="Yang T."/>
            <person name="Huo Q."/>
            <person name="Li W."/>
            <person name="Guo W."/>
            <person name="Chen H."/>
            <person name="Zhou L."/>
            <person name="Ni X."/>
            <person name="Tian J."/>
            <person name="Zhou Y."/>
            <person name="Sheng Y."/>
            <person name="Liu T."/>
            <person name="Pan Y."/>
            <person name="Xia L."/>
            <person name="Li J."/>
            <person name="Zhao F."/>
            <person name="Cao W."/>
        </authorList>
    </citation>
    <scope>NUCLEOTIDE SEQUENCE</scope>
    <source>
        <strain evidence="1">Hyas-2018</strain>
    </source>
</reference>
<dbReference type="EMBL" id="CM023484">
    <property type="protein sequence ID" value="KAH6932718.1"/>
    <property type="molecule type" value="Genomic_DNA"/>
</dbReference>
<sequence length="99" mass="10714">MAIALAIIDADTQVILSDWRTAVRNLATGGISIEALRILTNAVQVSQAYLIWFPAHLGQVCPHLPNLNEGAHYAARDAATRAEVDASVEDYADRDRLTG</sequence>
<evidence type="ECO:0000313" key="2">
    <source>
        <dbReference type="Proteomes" id="UP000821845"/>
    </source>
</evidence>
<keyword evidence="2" id="KW-1185">Reference proteome</keyword>
<gene>
    <name evidence="1" type="ORF">HPB50_009039</name>
</gene>
<organism evidence="1 2">
    <name type="scientific">Hyalomma asiaticum</name>
    <name type="common">Tick</name>
    <dbReference type="NCBI Taxonomy" id="266040"/>
    <lineage>
        <taxon>Eukaryota</taxon>
        <taxon>Metazoa</taxon>
        <taxon>Ecdysozoa</taxon>
        <taxon>Arthropoda</taxon>
        <taxon>Chelicerata</taxon>
        <taxon>Arachnida</taxon>
        <taxon>Acari</taxon>
        <taxon>Parasitiformes</taxon>
        <taxon>Ixodida</taxon>
        <taxon>Ixodoidea</taxon>
        <taxon>Ixodidae</taxon>
        <taxon>Hyalomminae</taxon>
        <taxon>Hyalomma</taxon>
    </lineage>
</organism>
<proteinExistence type="predicted"/>
<protein>
    <submittedName>
        <fullName evidence="1">Uncharacterized protein</fullName>
    </submittedName>
</protein>
<comment type="caution">
    <text evidence="1">The sequence shown here is derived from an EMBL/GenBank/DDBJ whole genome shotgun (WGS) entry which is preliminary data.</text>
</comment>
<evidence type="ECO:0000313" key="1">
    <source>
        <dbReference type="EMBL" id="KAH6932718.1"/>
    </source>
</evidence>